<dbReference type="Pfam" id="PF07679">
    <property type="entry name" value="I-set"/>
    <property type="match status" value="2"/>
</dbReference>
<dbReference type="InterPro" id="IPR051275">
    <property type="entry name" value="Cell_adhesion_signaling"/>
</dbReference>
<comment type="subcellular location">
    <subcellularLocation>
        <location evidence="1">Membrane</location>
        <topology evidence="1">Single-pass type I membrane protein</topology>
    </subcellularLocation>
</comment>
<evidence type="ECO:0000256" key="5">
    <source>
        <dbReference type="ARBA" id="ARBA00022889"/>
    </source>
</evidence>
<dbReference type="Gene3D" id="2.60.40.10">
    <property type="entry name" value="Immunoglobulins"/>
    <property type="match status" value="7"/>
</dbReference>
<dbReference type="GO" id="GO:0005886">
    <property type="term" value="C:plasma membrane"/>
    <property type="evidence" value="ECO:0007669"/>
    <property type="project" value="TreeGrafter"/>
</dbReference>
<name>L7MFI1_RHIPC</name>
<dbReference type="SMART" id="SM00060">
    <property type="entry name" value="FN3"/>
    <property type="match status" value="2"/>
</dbReference>
<dbReference type="InterPro" id="IPR003598">
    <property type="entry name" value="Ig_sub2"/>
</dbReference>
<dbReference type="SUPFAM" id="SSF49265">
    <property type="entry name" value="Fibronectin type III"/>
    <property type="match status" value="1"/>
</dbReference>
<feature type="non-terminal residue" evidence="15">
    <location>
        <position position="1"/>
    </location>
</feature>
<dbReference type="PRINTS" id="PR01838">
    <property type="entry name" value="NCAMFAMILY"/>
</dbReference>
<feature type="domain" description="Ig-like" evidence="13">
    <location>
        <begin position="119"/>
        <end position="209"/>
    </location>
</feature>
<feature type="region of interest" description="Disordered" evidence="11">
    <location>
        <begin position="680"/>
        <end position="703"/>
    </location>
</feature>
<keyword evidence="5" id="KW-0130">Cell adhesion</keyword>
<feature type="compositionally biased region" description="Basic and acidic residues" evidence="11">
    <location>
        <begin position="902"/>
        <end position="920"/>
    </location>
</feature>
<protein>
    <submittedName>
        <fullName evidence="15">Putative neural cell adhesion molecule</fullName>
    </submittedName>
</protein>
<dbReference type="InterPro" id="IPR009138">
    <property type="entry name" value="Neural_cell_adh"/>
</dbReference>
<reference evidence="15" key="1">
    <citation type="submission" date="2012-11" db="EMBL/GenBank/DDBJ databases">
        <authorList>
            <person name="Lucero-Rivera Y.E."/>
            <person name="Tovar-Ramirez D."/>
        </authorList>
    </citation>
    <scope>NUCLEOTIDE SEQUENCE</scope>
    <source>
        <tissue evidence="15">Salivary gland</tissue>
    </source>
</reference>
<dbReference type="GO" id="GO:0030154">
    <property type="term" value="P:cell differentiation"/>
    <property type="evidence" value="ECO:0007669"/>
    <property type="project" value="UniProtKB-ARBA"/>
</dbReference>
<dbReference type="InterPro" id="IPR003961">
    <property type="entry name" value="FN3_dom"/>
</dbReference>
<feature type="domain" description="Ig-like" evidence="13">
    <location>
        <begin position="499"/>
        <end position="589"/>
    </location>
</feature>
<organism evidence="15">
    <name type="scientific">Rhipicephalus pulchellus</name>
    <name type="common">Yellow backed tick</name>
    <name type="synonym">Dermacentor pulchellus</name>
    <dbReference type="NCBI Taxonomy" id="72859"/>
    <lineage>
        <taxon>Eukaryota</taxon>
        <taxon>Metazoa</taxon>
        <taxon>Ecdysozoa</taxon>
        <taxon>Arthropoda</taxon>
        <taxon>Chelicerata</taxon>
        <taxon>Arachnida</taxon>
        <taxon>Acari</taxon>
        <taxon>Parasitiformes</taxon>
        <taxon>Ixodida</taxon>
        <taxon>Ixodoidea</taxon>
        <taxon>Ixodidae</taxon>
        <taxon>Rhipicephalinae</taxon>
        <taxon>Rhipicephalus</taxon>
        <taxon>Rhipicephalus</taxon>
    </lineage>
</organism>
<dbReference type="Pfam" id="PF00041">
    <property type="entry name" value="fn3"/>
    <property type="match status" value="2"/>
</dbReference>
<keyword evidence="2 12" id="KW-0812">Transmembrane</keyword>
<dbReference type="InterPro" id="IPR036116">
    <property type="entry name" value="FN3_sf"/>
</dbReference>
<evidence type="ECO:0000256" key="7">
    <source>
        <dbReference type="ARBA" id="ARBA00023136"/>
    </source>
</evidence>
<evidence type="ECO:0000256" key="8">
    <source>
        <dbReference type="ARBA" id="ARBA00023157"/>
    </source>
</evidence>
<feature type="domain" description="Ig-like" evidence="13">
    <location>
        <begin position="401"/>
        <end position="494"/>
    </location>
</feature>
<feature type="transmembrane region" description="Helical" evidence="12">
    <location>
        <begin position="822"/>
        <end position="848"/>
    </location>
</feature>
<dbReference type="PROSITE" id="PS50835">
    <property type="entry name" value="IG_LIKE"/>
    <property type="match status" value="5"/>
</dbReference>
<keyword evidence="10" id="KW-0393">Immunoglobulin domain</keyword>
<evidence type="ECO:0000256" key="4">
    <source>
        <dbReference type="ARBA" id="ARBA00022737"/>
    </source>
</evidence>
<dbReference type="EMBL" id="GACK01002477">
    <property type="protein sequence ID" value="JAA62557.1"/>
    <property type="molecule type" value="mRNA"/>
</dbReference>
<evidence type="ECO:0000256" key="6">
    <source>
        <dbReference type="ARBA" id="ARBA00022989"/>
    </source>
</evidence>
<dbReference type="PANTHER" id="PTHR11640:SF31">
    <property type="entry name" value="IRREGULAR CHIASM C-ROUGHEST PROTEIN-RELATED"/>
    <property type="match status" value="1"/>
</dbReference>
<keyword evidence="7 12" id="KW-0472">Membrane</keyword>
<evidence type="ECO:0000313" key="15">
    <source>
        <dbReference type="EMBL" id="JAA62557.1"/>
    </source>
</evidence>
<keyword evidence="6 12" id="KW-1133">Transmembrane helix</keyword>
<dbReference type="PROSITE" id="PS50853">
    <property type="entry name" value="FN3"/>
    <property type="match status" value="2"/>
</dbReference>
<evidence type="ECO:0000256" key="3">
    <source>
        <dbReference type="ARBA" id="ARBA00022729"/>
    </source>
</evidence>
<evidence type="ECO:0000256" key="9">
    <source>
        <dbReference type="ARBA" id="ARBA00023180"/>
    </source>
</evidence>
<dbReference type="PANTHER" id="PTHR11640">
    <property type="entry name" value="NEPHRIN"/>
    <property type="match status" value="1"/>
</dbReference>
<accession>L7MFI1</accession>
<dbReference type="SMART" id="SM00409">
    <property type="entry name" value="IG"/>
    <property type="match status" value="5"/>
</dbReference>
<dbReference type="EMBL" id="GACK01002525">
    <property type="protein sequence ID" value="JAA62509.1"/>
    <property type="molecule type" value="mRNA"/>
</dbReference>
<dbReference type="SMART" id="SM00408">
    <property type="entry name" value="IGc2"/>
    <property type="match status" value="5"/>
</dbReference>
<dbReference type="CDD" id="cd00063">
    <property type="entry name" value="FN3"/>
    <property type="match status" value="2"/>
</dbReference>
<dbReference type="GO" id="GO:0009653">
    <property type="term" value="P:anatomical structure morphogenesis"/>
    <property type="evidence" value="ECO:0007669"/>
    <property type="project" value="UniProtKB-ARBA"/>
</dbReference>
<keyword evidence="3" id="KW-0732">Signal</keyword>
<dbReference type="InterPro" id="IPR003599">
    <property type="entry name" value="Ig_sub"/>
</dbReference>
<evidence type="ECO:0000256" key="10">
    <source>
        <dbReference type="ARBA" id="ARBA00023319"/>
    </source>
</evidence>
<proteinExistence type="evidence at transcript level"/>
<feature type="domain" description="Fibronectin type-III" evidence="14">
    <location>
        <begin position="695"/>
        <end position="806"/>
    </location>
</feature>
<feature type="compositionally biased region" description="Basic and acidic residues" evidence="11">
    <location>
        <begin position="870"/>
        <end position="892"/>
    </location>
</feature>
<evidence type="ECO:0000256" key="11">
    <source>
        <dbReference type="SAM" id="MobiDB-lite"/>
    </source>
</evidence>
<feature type="domain" description="Fibronectin type-III" evidence="14">
    <location>
        <begin position="596"/>
        <end position="693"/>
    </location>
</feature>
<feature type="region of interest" description="Disordered" evidence="11">
    <location>
        <begin position="866"/>
        <end position="935"/>
    </location>
</feature>
<sequence>KDSTVNESVPSQGRSRWFHRLIARARLLSVSLRGSAPREEWRISLEIIERRPLCCVCVWECIGVGPLGVPLQRRCLPRELAANMSLKLLCSLWRMPSKWLIFGLVISSLSASSHGETQPSLVINPMGENKTEPAGTGFVLFCTKGAGEADFTDYKWTGPNGQEITGERNIRVVSTGDSYILSFDSPSPQDSGSYTCSALYGSTIPLSVTVHITFYHDITWEDCPQSQHLILGQPGKIRCRVRGNPVPLVSWLKDREELDPQRYEGKEDGISVPAAQDIDRGTYVVSAMVSVTGKFQKRNITVDVYTQPKISPAVLDSSELVEGSPGTLKCSAEGYPPPLYYWFDQANRNLSTVNGFQVDPKAGLLQVTSVRREDEGTYRCQAVNPAGTDSREIAVAIIVKPRITEFQNATVSVGEEVKLECRAHGKPIPDMKIRRDGNTHFLLDQHFKFQETQNDQQETVLTMTAMSATREMDGLYYCSAENKADKVERVGHLTVQFSPQVFARENPVKTWGQRPAVLECVAEAIPNATLTWFYRKQQLQERTGQYFKVEGSRGSSKLTVAPTFPDRFGTYVCEAQNFLGKGSVDIRLEEARLPGALPTPRVESLTPTTITFAFVHAADDGGMPTTKIIIKYWKDGDREELAKVQEWSDMDRADTVTVDGLEPKHKYWFRFAAHSAVGTGPYSETLSRDTPAEMAPDPPIVLSNENSMYPNKYEIRWAMPRDNGRPVRYFRVTYFKVDKRPGNNFVRAEDPKVIQVTEWHNVPRVELQGLSPESYYRAEIEAYNDIGYSEPESLVFHTARGEVPPEEHGGQPNRLSGLGLPLSTIIIIVVAVVLLVLLLLDVVCYLRFHWGFLYCLRHSCGGGHAPAKPVADDAKSSKELLSSPDEKMKDAAEDTPMIDTKGLTDGKQHDLKFEPADKNHAAKGSKASIAKDSMV</sequence>
<keyword evidence="8" id="KW-1015">Disulfide bond</keyword>
<dbReference type="AlphaFoldDB" id="L7MFI1"/>
<dbReference type="GO" id="GO:0050839">
    <property type="term" value="F:cell adhesion molecule binding"/>
    <property type="evidence" value="ECO:0007669"/>
    <property type="project" value="TreeGrafter"/>
</dbReference>
<dbReference type="CDD" id="cd00096">
    <property type="entry name" value="Ig"/>
    <property type="match status" value="1"/>
</dbReference>
<dbReference type="InterPro" id="IPR013098">
    <property type="entry name" value="Ig_I-set"/>
</dbReference>
<keyword evidence="4" id="KW-0677">Repeat</keyword>
<feature type="domain" description="Ig-like" evidence="13">
    <location>
        <begin position="232"/>
        <end position="301"/>
    </location>
</feature>
<dbReference type="GO" id="GO:0098609">
    <property type="term" value="P:cell-cell adhesion"/>
    <property type="evidence" value="ECO:0007669"/>
    <property type="project" value="TreeGrafter"/>
</dbReference>
<dbReference type="Pfam" id="PF13927">
    <property type="entry name" value="Ig_3"/>
    <property type="match status" value="2"/>
</dbReference>
<dbReference type="GO" id="GO:0005911">
    <property type="term" value="C:cell-cell junction"/>
    <property type="evidence" value="ECO:0007669"/>
    <property type="project" value="TreeGrafter"/>
</dbReference>
<evidence type="ECO:0000259" key="13">
    <source>
        <dbReference type="PROSITE" id="PS50835"/>
    </source>
</evidence>
<evidence type="ECO:0000256" key="2">
    <source>
        <dbReference type="ARBA" id="ARBA00022692"/>
    </source>
</evidence>
<dbReference type="InterPro" id="IPR013783">
    <property type="entry name" value="Ig-like_fold"/>
</dbReference>
<dbReference type="InterPro" id="IPR007110">
    <property type="entry name" value="Ig-like_dom"/>
</dbReference>
<evidence type="ECO:0000256" key="12">
    <source>
        <dbReference type="SAM" id="Phobius"/>
    </source>
</evidence>
<dbReference type="SUPFAM" id="SSF48726">
    <property type="entry name" value="Immunoglobulin"/>
    <property type="match status" value="5"/>
</dbReference>
<dbReference type="FunFam" id="2.60.40.10:FF:000032">
    <property type="entry name" value="palladin isoform X1"/>
    <property type="match status" value="1"/>
</dbReference>
<dbReference type="InterPro" id="IPR036179">
    <property type="entry name" value="Ig-like_dom_sf"/>
</dbReference>
<feature type="domain" description="Ig-like" evidence="13">
    <location>
        <begin position="308"/>
        <end position="394"/>
    </location>
</feature>
<keyword evidence="9" id="KW-0325">Glycoprotein</keyword>
<reference evidence="15" key="2">
    <citation type="journal article" date="2015" name="J. Proteomics">
        <title>Sexual differences in the sialomes of the zebra tick, Rhipicephalus pulchellus.</title>
        <authorList>
            <person name="Tan A.W."/>
            <person name="Francischetti I.M."/>
            <person name="Slovak M."/>
            <person name="Kini R.M."/>
            <person name="Ribeiro J.M."/>
        </authorList>
    </citation>
    <scope>NUCLEOTIDE SEQUENCE</scope>
    <source>
        <tissue evidence="15">Salivary gland</tissue>
    </source>
</reference>
<evidence type="ECO:0000259" key="14">
    <source>
        <dbReference type="PROSITE" id="PS50853"/>
    </source>
</evidence>
<evidence type="ECO:0000256" key="1">
    <source>
        <dbReference type="ARBA" id="ARBA00004479"/>
    </source>
</evidence>